<keyword evidence="2" id="KW-1185">Reference proteome</keyword>
<protein>
    <recommendedName>
        <fullName evidence="3">Tetratricopeptide repeat-containing protein</fullName>
    </recommendedName>
</protein>
<dbReference type="SUPFAM" id="SSF48452">
    <property type="entry name" value="TPR-like"/>
    <property type="match status" value="1"/>
</dbReference>
<comment type="caution">
    <text evidence="1">The sequence shown here is derived from an EMBL/GenBank/DDBJ whole genome shotgun (WGS) entry which is preliminary data.</text>
</comment>
<dbReference type="InterPro" id="IPR011990">
    <property type="entry name" value="TPR-like_helical_dom_sf"/>
</dbReference>
<dbReference type="Gene3D" id="1.25.40.10">
    <property type="entry name" value="Tetratricopeptide repeat domain"/>
    <property type="match status" value="1"/>
</dbReference>
<dbReference type="Proteomes" id="UP001158050">
    <property type="component" value="Unassembled WGS sequence"/>
</dbReference>
<proteinExistence type="predicted"/>
<dbReference type="RefSeq" id="WP_283415853.1">
    <property type="nucleotide sequence ID" value="NZ_FXUO01000002.1"/>
</dbReference>
<dbReference type="EMBL" id="FXUO01000002">
    <property type="protein sequence ID" value="SMP90536.1"/>
    <property type="molecule type" value="Genomic_DNA"/>
</dbReference>
<gene>
    <name evidence="1" type="ORF">SAMN05421679_102361</name>
</gene>
<sequence length="449" mass="51997">MISRKKFLHLAGLGIVSSLVPNFIFAKFIKSSSTDNDIPTLLRAARRLRKQGRLNAAKNKYEQVLALDTSEIRAYNGIRKILLSQKHKELQVIQLYQQASANIPTNLRIKRRLYSEYIKAALGNKKIIGHLNIPDGRILTYVKERYEELLLQNYPNKKNLEKELSKINKYIALNVDTVDTRKNKALKKYRRENRNAHKQRFNHLTAQETVQELAVLKAKVPSNDRLPQIREMSKVNISALRAEKDYNGALDAANTYLETIDKSDPYFIKHFRELSKQLNNLDNLIRFEDYNHTQKKTFWSALALFDVYFKQSEILNSSGSPIMDSLLHEISTKSENPQQNFETATRRIKYLILKGDFTGAKTKLFELCRQKGGTSDAHSIDRVNLIIAKFYSKQGYSTDKSRILEIVHNPTRFIENEDELTRHTALLNLNRSNSKPIHLQQLQQNINNL</sequence>
<accession>A0ABY1QZH4</accession>
<evidence type="ECO:0000313" key="2">
    <source>
        <dbReference type="Proteomes" id="UP001158050"/>
    </source>
</evidence>
<evidence type="ECO:0008006" key="3">
    <source>
        <dbReference type="Google" id="ProtNLM"/>
    </source>
</evidence>
<evidence type="ECO:0000313" key="1">
    <source>
        <dbReference type="EMBL" id="SMP90536.1"/>
    </source>
</evidence>
<organism evidence="1 2">
    <name type="scientific">Epilithonimonas pallida</name>
    <dbReference type="NCBI Taxonomy" id="373671"/>
    <lineage>
        <taxon>Bacteria</taxon>
        <taxon>Pseudomonadati</taxon>
        <taxon>Bacteroidota</taxon>
        <taxon>Flavobacteriia</taxon>
        <taxon>Flavobacteriales</taxon>
        <taxon>Weeksellaceae</taxon>
        <taxon>Chryseobacterium group</taxon>
        <taxon>Epilithonimonas</taxon>
    </lineage>
</organism>
<reference evidence="1 2" key="1">
    <citation type="submission" date="2017-05" db="EMBL/GenBank/DDBJ databases">
        <authorList>
            <person name="Varghese N."/>
            <person name="Submissions S."/>
        </authorList>
    </citation>
    <scope>NUCLEOTIDE SEQUENCE [LARGE SCALE GENOMIC DNA]</scope>
    <source>
        <strain evidence="1 2">DSM 18015</strain>
    </source>
</reference>
<name>A0ABY1QZH4_9FLAO</name>